<dbReference type="InterPro" id="IPR050196">
    <property type="entry name" value="Cytochrome_P450_Monoox"/>
</dbReference>
<evidence type="ECO:0000256" key="7">
    <source>
        <dbReference type="ARBA" id="ARBA00022723"/>
    </source>
</evidence>
<keyword evidence="11 14" id="KW-0408">Iron</keyword>
<dbReference type="GO" id="GO:0005506">
    <property type="term" value="F:iron ion binding"/>
    <property type="evidence" value="ECO:0007669"/>
    <property type="project" value="InterPro"/>
</dbReference>
<keyword evidence="13" id="KW-0472">Membrane</keyword>
<comment type="subcellular location">
    <subcellularLocation>
        <location evidence="4">Endoplasmic reticulum membrane</location>
        <topology evidence="4">Peripheral membrane protein</topology>
    </subcellularLocation>
    <subcellularLocation>
        <location evidence="3">Microsome membrane</location>
        <topology evidence="3">Peripheral membrane protein</topology>
    </subcellularLocation>
</comment>
<dbReference type="GO" id="GO:0004497">
    <property type="term" value="F:monooxygenase activity"/>
    <property type="evidence" value="ECO:0007669"/>
    <property type="project" value="UniProtKB-KW"/>
</dbReference>
<evidence type="ECO:0000256" key="14">
    <source>
        <dbReference type="PIRSR" id="PIRSR602403-1"/>
    </source>
</evidence>
<sequence length="169" mass="19395">ELNDVLGEDRGRSLQHSDLSNMQYTERVIKEVLRYFTVVPMMFRHITEDLTVPSGFTIPRGCTVGFWLPYTHRDPQSFPEPDKFDPDRFLPENARGRHPFAYLPFSAGPRNCIGQRYAMMFLKTVAAVLVPRLHFELPDDGPKRLEDVPITFNLTLSVSGGANIRVRRC</sequence>
<dbReference type="Pfam" id="PF00067">
    <property type="entry name" value="p450"/>
    <property type="match status" value="1"/>
</dbReference>
<dbReference type="InterPro" id="IPR001128">
    <property type="entry name" value="Cyt_P450"/>
</dbReference>
<dbReference type="SUPFAM" id="SSF48264">
    <property type="entry name" value="Cytochrome P450"/>
    <property type="match status" value="1"/>
</dbReference>
<name>A0A9C6XB06_FRAOC</name>
<dbReference type="GO" id="GO:0016705">
    <property type="term" value="F:oxidoreductase activity, acting on paired donors, with incorporation or reduction of molecular oxygen"/>
    <property type="evidence" value="ECO:0007669"/>
    <property type="project" value="InterPro"/>
</dbReference>
<dbReference type="GO" id="GO:0005789">
    <property type="term" value="C:endoplasmic reticulum membrane"/>
    <property type="evidence" value="ECO:0007669"/>
    <property type="project" value="UniProtKB-SubCell"/>
</dbReference>
<dbReference type="OrthoDB" id="1470350at2759"/>
<organism evidence="16 17">
    <name type="scientific">Frankliniella occidentalis</name>
    <name type="common">Western flower thrips</name>
    <name type="synonym">Euthrips occidentalis</name>
    <dbReference type="NCBI Taxonomy" id="133901"/>
    <lineage>
        <taxon>Eukaryota</taxon>
        <taxon>Metazoa</taxon>
        <taxon>Ecdysozoa</taxon>
        <taxon>Arthropoda</taxon>
        <taxon>Hexapoda</taxon>
        <taxon>Insecta</taxon>
        <taxon>Pterygota</taxon>
        <taxon>Neoptera</taxon>
        <taxon>Paraneoptera</taxon>
        <taxon>Thysanoptera</taxon>
        <taxon>Terebrantia</taxon>
        <taxon>Thripoidea</taxon>
        <taxon>Thripidae</taxon>
        <taxon>Frankliniella</taxon>
    </lineage>
</organism>
<keyword evidence="6 14" id="KW-0349">Heme</keyword>
<dbReference type="InterPro" id="IPR002403">
    <property type="entry name" value="Cyt_P450_E_grp-IV"/>
</dbReference>
<evidence type="ECO:0000256" key="13">
    <source>
        <dbReference type="ARBA" id="ARBA00023136"/>
    </source>
</evidence>
<comment type="function">
    <text evidence="2">May be involved in the metabolism of insect hormones and in the breakdown of synthetic insecticides.</text>
</comment>
<keyword evidence="7 14" id="KW-0479">Metal-binding</keyword>
<comment type="similarity">
    <text evidence="5 15">Belongs to the cytochrome P450 family.</text>
</comment>
<dbReference type="KEGG" id="foc:127752052"/>
<dbReference type="GeneID" id="127752052"/>
<dbReference type="Proteomes" id="UP000504606">
    <property type="component" value="Unplaced"/>
</dbReference>
<dbReference type="AlphaFoldDB" id="A0A9C6XB06"/>
<gene>
    <name evidence="17" type="primary">LOC127752052</name>
</gene>
<reference evidence="17" key="1">
    <citation type="submission" date="2025-08" db="UniProtKB">
        <authorList>
            <consortium name="RefSeq"/>
        </authorList>
    </citation>
    <scope>IDENTIFICATION</scope>
    <source>
        <tissue evidence="17">Whole organism</tissue>
    </source>
</reference>
<dbReference type="Gene3D" id="1.10.630.10">
    <property type="entry name" value="Cytochrome P450"/>
    <property type="match status" value="1"/>
</dbReference>
<evidence type="ECO:0000256" key="11">
    <source>
        <dbReference type="ARBA" id="ARBA00023004"/>
    </source>
</evidence>
<feature type="non-terminal residue" evidence="17">
    <location>
        <position position="1"/>
    </location>
</feature>
<evidence type="ECO:0000256" key="12">
    <source>
        <dbReference type="ARBA" id="ARBA00023033"/>
    </source>
</evidence>
<dbReference type="InterPro" id="IPR017972">
    <property type="entry name" value="Cyt_P450_CS"/>
</dbReference>
<dbReference type="InterPro" id="IPR036396">
    <property type="entry name" value="Cyt_P450_sf"/>
</dbReference>
<dbReference type="GO" id="GO:0020037">
    <property type="term" value="F:heme binding"/>
    <property type="evidence" value="ECO:0007669"/>
    <property type="project" value="InterPro"/>
</dbReference>
<keyword evidence="12 15" id="KW-0503">Monooxygenase</keyword>
<evidence type="ECO:0000256" key="8">
    <source>
        <dbReference type="ARBA" id="ARBA00022824"/>
    </source>
</evidence>
<evidence type="ECO:0000256" key="4">
    <source>
        <dbReference type="ARBA" id="ARBA00004406"/>
    </source>
</evidence>
<proteinExistence type="inferred from homology"/>
<keyword evidence="9" id="KW-0492">Microsome</keyword>
<keyword evidence="10 15" id="KW-0560">Oxidoreductase</keyword>
<evidence type="ECO:0000256" key="1">
    <source>
        <dbReference type="ARBA" id="ARBA00001971"/>
    </source>
</evidence>
<evidence type="ECO:0000256" key="10">
    <source>
        <dbReference type="ARBA" id="ARBA00023002"/>
    </source>
</evidence>
<evidence type="ECO:0000256" key="3">
    <source>
        <dbReference type="ARBA" id="ARBA00004174"/>
    </source>
</evidence>
<dbReference type="PRINTS" id="PR00385">
    <property type="entry name" value="P450"/>
</dbReference>
<dbReference type="RefSeq" id="XP_052132526.1">
    <property type="nucleotide sequence ID" value="XM_052276566.1"/>
</dbReference>
<evidence type="ECO:0000313" key="16">
    <source>
        <dbReference type="Proteomes" id="UP000504606"/>
    </source>
</evidence>
<feature type="binding site" description="axial binding residue" evidence="14">
    <location>
        <position position="112"/>
    </location>
    <ligand>
        <name>heme</name>
        <dbReference type="ChEBI" id="CHEBI:30413"/>
    </ligand>
    <ligandPart>
        <name>Fe</name>
        <dbReference type="ChEBI" id="CHEBI:18248"/>
    </ligandPart>
</feature>
<dbReference type="PRINTS" id="PR00465">
    <property type="entry name" value="EP450IV"/>
</dbReference>
<dbReference type="PANTHER" id="PTHR24291:SF189">
    <property type="entry name" value="CYTOCHROME P450 4C3-RELATED"/>
    <property type="match status" value="1"/>
</dbReference>
<evidence type="ECO:0000313" key="17">
    <source>
        <dbReference type="RefSeq" id="XP_052132526.1"/>
    </source>
</evidence>
<comment type="cofactor">
    <cofactor evidence="1 14">
        <name>heme</name>
        <dbReference type="ChEBI" id="CHEBI:30413"/>
    </cofactor>
</comment>
<evidence type="ECO:0000256" key="6">
    <source>
        <dbReference type="ARBA" id="ARBA00022617"/>
    </source>
</evidence>
<dbReference type="PROSITE" id="PS00086">
    <property type="entry name" value="CYTOCHROME_P450"/>
    <property type="match status" value="1"/>
</dbReference>
<evidence type="ECO:0000256" key="5">
    <source>
        <dbReference type="ARBA" id="ARBA00010617"/>
    </source>
</evidence>
<keyword evidence="8" id="KW-0256">Endoplasmic reticulum</keyword>
<evidence type="ECO:0000256" key="15">
    <source>
        <dbReference type="RuleBase" id="RU000461"/>
    </source>
</evidence>
<evidence type="ECO:0000256" key="9">
    <source>
        <dbReference type="ARBA" id="ARBA00022848"/>
    </source>
</evidence>
<accession>A0A9C6XB06</accession>
<protein>
    <submittedName>
        <fullName evidence="17">Cytochrome P450 4V2-like</fullName>
    </submittedName>
</protein>
<keyword evidence="16" id="KW-1185">Reference proteome</keyword>
<dbReference type="PANTHER" id="PTHR24291">
    <property type="entry name" value="CYTOCHROME P450 FAMILY 4"/>
    <property type="match status" value="1"/>
</dbReference>
<evidence type="ECO:0000256" key="2">
    <source>
        <dbReference type="ARBA" id="ARBA00003690"/>
    </source>
</evidence>